<dbReference type="PANTHER" id="PTHR30118">
    <property type="entry name" value="HTH-TYPE TRANSCRIPTIONAL REGULATOR LEUO-RELATED"/>
    <property type="match status" value="1"/>
</dbReference>
<feature type="domain" description="HTH lysR-type" evidence="7">
    <location>
        <begin position="9"/>
        <end position="66"/>
    </location>
</feature>
<evidence type="ECO:0000256" key="6">
    <source>
        <dbReference type="ARBA" id="ARBA00023163"/>
    </source>
</evidence>
<organism evidence="8 9">
    <name type="scientific">Bradyrhizobium yuanmingense</name>
    <dbReference type="NCBI Taxonomy" id="108015"/>
    <lineage>
        <taxon>Bacteria</taxon>
        <taxon>Pseudomonadati</taxon>
        <taxon>Pseudomonadota</taxon>
        <taxon>Alphaproteobacteria</taxon>
        <taxon>Hyphomicrobiales</taxon>
        <taxon>Nitrobacteraceae</taxon>
        <taxon>Bradyrhizobium</taxon>
    </lineage>
</organism>
<dbReference type="InterPro" id="IPR050389">
    <property type="entry name" value="LysR-type_TF"/>
</dbReference>
<dbReference type="SUPFAM" id="SSF53850">
    <property type="entry name" value="Periplasmic binding protein-like II"/>
    <property type="match status" value="1"/>
</dbReference>
<keyword evidence="4" id="KW-0805">Transcription regulation</keyword>
<dbReference type="InterPro" id="IPR036388">
    <property type="entry name" value="WH-like_DNA-bd_sf"/>
</dbReference>
<evidence type="ECO:0000259" key="7">
    <source>
        <dbReference type="PROSITE" id="PS50931"/>
    </source>
</evidence>
<dbReference type="InterPro" id="IPR005119">
    <property type="entry name" value="LysR_subst-bd"/>
</dbReference>
<evidence type="ECO:0000256" key="5">
    <source>
        <dbReference type="ARBA" id="ARBA00023125"/>
    </source>
</evidence>
<accession>A0A0R3CPU2</accession>
<dbReference type="RefSeq" id="WP_057026616.1">
    <property type="nucleotide sequence ID" value="NZ_LJYF01000009.1"/>
</dbReference>
<keyword evidence="5" id="KW-0238">DNA-binding</keyword>
<evidence type="ECO:0000313" key="9">
    <source>
        <dbReference type="Proteomes" id="UP000051380"/>
    </source>
</evidence>
<comment type="function">
    <text evidence="1">NodD regulates the expression of the nodABCFE genes which encode other nodulation proteins. NodD is also a negative regulator of its own expression. Binds flavonoids as inducers.</text>
</comment>
<evidence type="ECO:0000313" key="8">
    <source>
        <dbReference type="EMBL" id="KRP99791.1"/>
    </source>
</evidence>
<dbReference type="CDD" id="cd08417">
    <property type="entry name" value="PBP2_Nitroaromatics_like"/>
    <property type="match status" value="1"/>
</dbReference>
<dbReference type="SUPFAM" id="SSF46785">
    <property type="entry name" value="Winged helix' DNA-binding domain"/>
    <property type="match status" value="1"/>
</dbReference>
<dbReference type="PANTHER" id="PTHR30118:SF15">
    <property type="entry name" value="TRANSCRIPTIONAL REGULATORY PROTEIN"/>
    <property type="match status" value="1"/>
</dbReference>
<gene>
    <name evidence="8" type="ORF">AOQ72_11460</name>
</gene>
<dbReference type="Proteomes" id="UP000051380">
    <property type="component" value="Unassembled WGS sequence"/>
</dbReference>
<dbReference type="InterPro" id="IPR037402">
    <property type="entry name" value="YidZ_PBP2"/>
</dbReference>
<dbReference type="GO" id="GO:0003700">
    <property type="term" value="F:DNA-binding transcription factor activity"/>
    <property type="evidence" value="ECO:0007669"/>
    <property type="project" value="InterPro"/>
</dbReference>
<dbReference type="PRINTS" id="PR00039">
    <property type="entry name" value="HTHLYSR"/>
</dbReference>
<dbReference type="Pfam" id="PF03466">
    <property type="entry name" value="LysR_substrate"/>
    <property type="match status" value="1"/>
</dbReference>
<comment type="similarity">
    <text evidence="2">Belongs to the LysR transcriptional regulatory family.</text>
</comment>
<protein>
    <recommendedName>
        <fullName evidence="7">HTH lysR-type domain-containing protein</fullName>
    </recommendedName>
</protein>
<evidence type="ECO:0000256" key="2">
    <source>
        <dbReference type="ARBA" id="ARBA00009437"/>
    </source>
</evidence>
<dbReference type="EMBL" id="LJYF01000009">
    <property type="protein sequence ID" value="KRP99791.1"/>
    <property type="molecule type" value="Genomic_DNA"/>
</dbReference>
<keyword evidence="6" id="KW-0804">Transcription</keyword>
<comment type="caution">
    <text evidence="8">The sequence shown here is derived from an EMBL/GenBank/DDBJ whole genome shotgun (WGS) entry which is preliminary data.</text>
</comment>
<proteinExistence type="inferred from homology"/>
<dbReference type="GO" id="GO:0003677">
    <property type="term" value="F:DNA binding"/>
    <property type="evidence" value="ECO:0007669"/>
    <property type="project" value="UniProtKB-KW"/>
</dbReference>
<dbReference type="PROSITE" id="PS50931">
    <property type="entry name" value="HTH_LYSR"/>
    <property type="match status" value="1"/>
</dbReference>
<dbReference type="Gene3D" id="1.10.10.10">
    <property type="entry name" value="Winged helix-like DNA-binding domain superfamily/Winged helix DNA-binding domain"/>
    <property type="match status" value="1"/>
</dbReference>
<dbReference type="AlphaFoldDB" id="A0A0R3CPU2"/>
<dbReference type="Gene3D" id="3.40.190.10">
    <property type="entry name" value="Periplasmic binding protein-like II"/>
    <property type="match status" value="2"/>
</dbReference>
<dbReference type="Pfam" id="PF00126">
    <property type="entry name" value="HTH_1"/>
    <property type="match status" value="1"/>
</dbReference>
<evidence type="ECO:0000256" key="3">
    <source>
        <dbReference type="ARBA" id="ARBA00022458"/>
    </source>
</evidence>
<sequence>MQRLNLLNLDLNLLVALDALVQEESVSRAASRIGVTQPAMSRTLRQLRELFGDELLRRTSDGMKPTPRAVTLAQAVRPNLENIAAAIGQRLSFDPATASRRFVLALPDLAARLALPRVVKQISAQAPGVELAIISTVNHDALHKLETGQAELALGVYDHLPRTLRTSNRRALREVCVADPANPLLQNGVLDLDTFLALPHVAVTVADNERTPIDTTLETLGLRRRIAVSTPYFSCVPALICGTRNLAVVVEDLLDVLPEGKSLARFPIPIAVEPVMAKMVWHARSDDDLGHAWLRNLFIAASRDRDQMAGAATQPGIQRVNS</sequence>
<dbReference type="InterPro" id="IPR036390">
    <property type="entry name" value="WH_DNA-bd_sf"/>
</dbReference>
<evidence type="ECO:0000256" key="1">
    <source>
        <dbReference type="ARBA" id="ARBA00003502"/>
    </source>
</evidence>
<reference evidence="8 9" key="1">
    <citation type="submission" date="2015-09" db="EMBL/GenBank/DDBJ databases">
        <title>Draft Genome Sequence of the Strain BR 3267 (Bradyrhizobium yuanmingense) recommended as inoculant for cowpea in Brazil.</title>
        <authorList>
            <person name="Simoes-Araujo J.L."/>
            <person name="Zilli J.E."/>
        </authorList>
    </citation>
    <scope>NUCLEOTIDE SEQUENCE [LARGE SCALE GENOMIC DNA]</scope>
    <source>
        <strain evidence="8 9">BR3267</strain>
    </source>
</reference>
<dbReference type="OrthoDB" id="8339333at2"/>
<name>A0A0R3CPU2_9BRAD</name>
<keyword evidence="3" id="KW-0536">Nodulation</keyword>
<dbReference type="InterPro" id="IPR000847">
    <property type="entry name" value="LysR_HTH_N"/>
</dbReference>
<evidence type="ECO:0000256" key="4">
    <source>
        <dbReference type="ARBA" id="ARBA00023015"/>
    </source>
</evidence>